<dbReference type="EMBL" id="KN831963">
    <property type="protein sequence ID" value="KIO06406.1"/>
    <property type="molecule type" value="Genomic_DNA"/>
</dbReference>
<evidence type="ECO:0000313" key="2">
    <source>
        <dbReference type="Proteomes" id="UP000054217"/>
    </source>
</evidence>
<proteinExistence type="predicted"/>
<reference evidence="1 2" key="1">
    <citation type="submission" date="2014-04" db="EMBL/GenBank/DDBJ databases">
        <authorList>
            <consortium name="DOE Joint Genome Institute"/>
            <person name="Kuo A."/>
            <person name="Kohler A."/>
            <person name="Costa M.D."/>
            <person name="Nagy L.G."/>
            <person name="Floudas D."/>
            <person name="Copeland A."/>
            <person name="Barry K.W."/>
            <person name="Cichocki N."/>
            <person name="Veneault-Fourrey C."/>
            <person name="LaButti K."/>
            <person name="Lindquist E.A."/>
            <person name="Lipzen A."/>
            <person name="Lundell T."/>
            <person name="Morin E."/>
            <person name="Murat C."/>
            <person name="Sun H."/>
            <person name="Tunlid A."/>
            <person name="Henrissat B."/>
            <person name="Grigoriev I.V."/>
            <person name="Hibbett D.S."/>
            <person name="Martin F."/>
            <person name="Nordberg H.P."/>
            <person name="Cantor M.N."/>
            <person name="Hua S.X."/>
        </authorList>
    </citation>
    <scope>NUCLEOTIDE SEQUENCE [LARGE SCALE GENOMIC DNA]</scope>
    <source>
        <strain evidence="1 2">Marx 270</strain>
    </source>
</reference>
<dbReference type="InParanoid" id="A0A0C3PE23"/>
<name>A0A0C3PE23_PISTI</name>
<organism evidence="1 2">
    <name type="scientific">Pisolithus tinctorius Marx 270</name>
    <dbReference type="NCBI Taxonomy" id="870435"/>
    <lineage>
        <taxon>Eukaryota</taxon>
        <taxon>Fungi</taxon>
        <taxon>Dikarya</taxon>
        <taxon>Basidiomycota</taxon>
        <taxon>Agaricomycotina</taxon>
        <taxon>Agaricomycetes</taxon>
        <taxon>Agaricomycetidae</taxon>
        <taxon>Boletales</taxon>
        <taxon>Sclerodermatineae</taxon>
        <taxon>Pisolithaceae</taxon>
        <taxon>Pisolithus</taxon>
    </lineage>
</organism>
<accession>A0A0C3PE23</accession>
<dbReference type="AlphaFoldDB" id="A0A0C3PE23"/>
<reference evidence="2" key="2">
    <citation type="submission" date="2015-01" db="EMBL/GenBank/DDBJ databases">
        <title>Evolutionary Origins and Diversification of the Mycorrhizal Mutualists.</title>
        <authorList>
            <consortium name="DOE Joint Genome Institute"/>
            <consortium name="Mycorrhizal Genomics Consortium"/>
            <person name="Kohler A."/>
            <person name="Kuo A."/>
            <person name="Nagy L.G."/>
            <person name="Floudas D."/>
            <person name="Copeland A."/>
            <person name="Barry K.W."/>
            <person name="Cichocki N."/>
            <person name="Veneault-Fourrey C."/>
            <person name="LaButti K."/>
            <person name="Lindquist E.A."/>
            <person name="Lipzen A."/>
            <person name="Lundell T."/>
            <person name="Morin E."/>
            <person name="Murat C."/>
            <person name="Riley R."/>
            <person name="Ohm R."/>
            <person name="Sun H."/>
            <person name="Tunlid A."/>
            <person name="Henrissat B."/>
            <person name="Grigoriev I.V."/>
            <person name="Hibbett D.S."/>
            <person name="Martin F."/>
        </authorList>
    </citation>
    <scope>NUCLEOTIDE SEQUENCE [LARGE SCALE GENOMIC DNA]</scope>
    <source>
        <strain evidence="2">Marx 270</strain>
    </source>
</reference>
<sequence length="78" mass="8540">MRSAQPALSCPLPDPTVLLFHLLTKLPSFELPLQCPSKVPILYYSIKWGVGKDVADNAQYACDSEGRNYPDGSSPPAY</sequence>
<gene>
    <name evidence="1" type="ORF">M404DRAFT_999064</name>
</gene>
<evidence type="ECO:0000313" key="1">
    <source>
        <dbReference type="EMBL" id="KIO06406.1"/>
    </source>
</evidence>
<keyword evidence="2" id="KW-1185">Reference proteome</keyword>
<dbReference type="Proteomes" id="UP000054217">
    <property type="component" value="Unassembled WGS sequence"/>
</dbReference>
<protein>
    <submittedName>
        <fullName evidence="1">Uncharacterized protein</fullName>
    </submittedName>
</protein>
<dbReference type="HOGENOM" id="CLU_2622980_0_0_1"/>